<dbReference type="STRING" id="215243.A0A0D2B4X9"/>
<dbReference type="GeneID" id="27352095"/>
<dbReference type="Proteomes" id="UP000053342">
    <property type="component" value="Unassembled WGS sequence"/>
</dbReference>
<dbReference type="RefSeq" id="XP_016267527.1">
    <property type="nucleotide sequence ID" value="XM_016400474.1"/>
</dbReference>
<evidence type="ECO:0000313" key="3">
    <source>
        <dbReference type="EMBL" id="KIW47311.1"/>
    </source>
</evidence>
<dbReference type="CDD" id="cd02440">
    <property type="entry name" value="AdoMet_MTases"/>
    <property type="match status" value="1"/>
</dbReference>
<feature type="region of interest" description="Disordered" evidence="2">
    <location>
        <begin position="1"/>
        <end position="53"/>
    </location>
</feature>
<dbReference type="AlphaFoldDB" id="A0A0D2B4X9"/>
<dbReference type="PANTHER" id="PTHR43317">
    <property type="entry name" value="THERMOSPERMINE SYNTHASE ACAULIS5"/>
    <property type="match status" value="1"/>
</dbReference>
<feature type="compositionally biased region" description="Polar residues" evidence="2">
    <location>
        <begin position="7"/>
        <end position="19"/>
    </location>
</feature>
<dbReference type="EMBL" id="KN847332">
    <property type="protein sequence ID" value="KIW47311.1"/>
    <property type="molecule type" value="Genomic_DNA"/>
</dbReference>
<dbReference type="NCBIfam" id="NF037959">
    <property type="entry name" value="MFS_SpdSyn"/>
    <property type="match status" value="1"/>
</dbReference>
<dbReference type="SUPFAM" id="SSF53335">
    <property type="entry name" value="S-adenosyl-L-methionine-dependent methyltransferases"/>
    <property type="match status" value="1"/>
</dbReference>
<evidence type="ECO:0008006" key="5">
    <source>
        <dbReference type="Google" id="ProtNLM"/>
    </source>
</evidence>
<keyword evidence="1" id="KW-0620">Polyamine biosynthesis</keyword>
<accession>A0A0D2B4X9</accession>
<protein>
    <recommendedName>
        <fullName evidence="5">PABS domain-containing protein</fullName>
    </recommendedName>
</protein>
<organism evidence="3 4">
    <name type="scientific">Exophiala oligosperma</name>
    <dbReference type="NCBI Taxonomy" id="215243"/>
    <lineage>
        <taxon>Eukaryota</taxon>
        <taxon>Fungi</taxon>
        <taxon>Dikarya</taxon>
        <taxon>Ascomycota</taxon>
        <taxon>Pezizomycotina</taxon>
        <taxon>Eurotiomycetes</taxon>
        <taxon>Chaetothyriomycetidae</taxon>
        <taxon>Chaetothyriales</taxon>
        <taxon>Herpotrichiellaceae</taxon>
        <taxon>Exophiala</taxon>
    </lineage>
</organism>
<name>A0A0D2B4X9_9EURO</name>
<gene>
    <name evidence="3" type="ORF">PV06_00021</name>
</gene>
<reference evidence="3 4" key="1">
    <citation type="submission" date="2015-01" db="EMBL/GenBank/DDBJ databases">
        <title>The Genome Sequence of Exophiala oligosperma CBS72588.</title>
        <authorList>
            <consortium name="The Broad Institute Genomics Platform"/>
            <person name="Cuomo C."/>
            <person name="de Hoog S."/>
            <person name="Gorbushina A."/>
            <person name="Stielow B."/>
            <person name="Teixiera M."/>
            <person name="Abouelleil A."/>
            <person name="Chapman S.B."/>
            <person name="Priest M."/>
            <person name="Young S.K."/>
            <person name="Wortman J."/>
            <person name="Nusbaum C."/>
            <person name="Birren B."/>
        </authorList>
    </citation>
    <scope>NUCLEOTIDE SEQUENCE [LARGE SCALE GENOMIC DNA]</scope>
    <source>
        <strain evidence="3 4">CBS 72588</strain>
    </source>
</reference>
<dbReference type="GO" id="GO:0006596">
    <property type="term" value="P:polyamine biosynthetic process"/>
    <property type="evidence" value="ECO:0007669"/>
    <property type="project" value="UniProtKB-KW"/>
</dbReference>
<feature type="compositionally biased region" description="Polar residues" evidence="2">
    <location>
        <begin position="36"/>
        <end position="45"/>
    </location>
</feature>
<dbReference type="OrthoDB" id="2016285at2759"/>
<sequence length="595" mass="65968">MARRANKSQPHNASKQVNKSPDKKELSEPQVRVPLETTSVGSSHQRPPPKSFLKSLGDIRTQRSLQLILLASLQAAVSQLNLSPVYGAVPAALYHRYGLTVSFLVAFLLRGHLPWWIGRAITPFAFWIPTVQFLAFRFSSYLGNPLGPVVTECLTCYPLMALSVYMSLQCLDEANDSSTATADAFPAMGLFALLTVLQRACKSFVTSLAAGPGFLRSRIGMQLVVASLYAMALPKSLIWPSIPAVAFTMVANPHCSLSRTTELLNNTLALYDYTLLERKESVTGYISVLEDKTRDFRVMRCDHSLLGGEWKMSPEWTSTRRVVGEPIYAIFTMLEAVRLVGTSAELSSPRDDKQRALNIGLGVGTAPSAMIAHGVDTTIIEIDPVVYEFAIEYFGLPRDHHTCEIADAVFAVANRTTYEAGSYDYIIHDVFTGGAEPIQLFTSEFFKDLKVLLKPEGVIAINYAGDISMPSSSIVYKTITSVFGSCRVFREDEAPAAGQKKDGGDDFTNMVFFCRKHEGLPVTFRKPVETDFLGSGTRKEYMIPKHEMIPGTFDHNVEILTSGKTKVMEKYHAKSSIGHWKVMRTVLPDVVWEMW</sequence>
<dbReference type="Gene3D" id="3.40.50.150">
    <property type="entry name" value="Vaccinia Virus protein VP39"/>
    <property type="match status" value="1"/>
</dbReference>
<dbReference type="HOGENOM" id="CLU_017511_2_0_1"/>
<dbReference type="InterPro" id="IPR029063">
    <property type="entry name" value="SAM-dependent_MTases_sf"/>
</dbReference>
<dbReference type="PANTHER" id="PTHR43317:SF1">
    <property type="entry name" value="THERMOSPERMINE SYNTHASE ACAULIS5"/>
    <property type="match status" value="1"/>
</dbReference>
<keyword evidence="4" id="KW-1185">Reference proteome</keyword>
<evidence type="ECO:0000256" key="2">
    <source>
        <dbReference type="SAM" id="MobiDB-lite"/>
    </source>
</evidence>
<dbReference type="FunFam" id="3.40.50.150:FF:000288">
    <property type="entry name" value="Spermine/spermidine synthase, putative"/>
    <property type="match status" value="1"/>
</dbReference>
<evidence type="ECO:0000256" key="1">
    <source>
        <dbReference type="ARBA" id="ARBA00023115"/>
    </source>
</evidence>
<proteinExistence type="predicted"/>
<dbReference type="Pfam" id="PF01564">
    <property type="entry name" value="Spermine_synth"/>
    <property type="match status" value="1"/>
</dbReference>
<evidence type="ECO:0000313" key="4">
    <source>
        <dbReference type="Proteomes" id="UP000053342"/>
    </source>
</evidence>
<dbReference type="GO" id="GO:0010487">
    <property type="term" value="F:thermospermine synthase activity"/>
    <property type="evidence" value="ECO:0007669"/>
    <property type="project" value="TreeGrafter"/>
</dbReference>
<dbReference type="VEuPathDB" id="FungiDB:PV06_00021"/>